<dbReference type="SUPFAM" id="SSF100950">
    <property type="entry name" value="NagB/RpiA/CoA transferase-like"/>
    <property type="match status" value="1"/>
</dbReference>
<evidence type="ECO:0000259" key="1">
    <source>
        <dbReference type="Pfam" id="PF02589"/>
    </source>
</evidence>
<keyword evidence="3" id="KW-1185">Reference proteome</keyword>
<feature type="domain" description="LUD" evidence="1">
    <location>
        <begin position="100"/>
        <end position="191"/>
    </location>
</feature>
<dbReference type="RefSeq" id="WP_187257110.1">
    <property type="nucleotide sequence ID" value="NZ_JBHULF010000007.1"/>
</dbReference>
<dbReference type="InterPro" id="IPR003741">
    <property type="entry name" value="LUD_dom"/>
</dbReference>
<comment type="caution">
    <text evidence="2">The sequence shown here is derived from an EMBL/GenBank/DDBJ whole genome shotgun (WGS) entry which is preliminary data.</text>
</comment>
<proteinExistence type="predicted"/>
<gene>
    <name evidence="2" type="ORF">BC349_12080</name>
</gene>
<protein>
    <recommendedName>
        <fullName evidence="1">LUD domain-containing protein</fullName>
    </recommendedName>
</protein>
<name>A0ABR7M9V2_9BACT</name>
<reference evidence="2 3" key="1">
    <citation type="submission" date="2016-07" db="EMBL/GenBank/DDBJ databases">
        <title>Genome analysis of Flavihumibacter stibioxidans YS-17.</title>
        <authorList>
            <person name="Shi K."/>
            <person name="Han Y."/>
            <person name="Wang G."/>
        </authorList>
    </citation>
    <scope>NUCLEOTIDE SEQUENCE [LARGE SCALE GENOMIC DNA]</scope>
    <source>
        <strain evidence="2 3">YS-17</strain>
    </source>
</reference>
<evidence type="ECO:0000313" key="3">
    <source>
        <dbReference type="Proteomes" id="UP000765802"/>
    </source>
</evidence>
<sequence>MNNRDQILKAVANGKPAPKPLSLPDWSSIAPPPDLLVSFEQFVQAVGGEVLFLDNTEALQQLISTEKASGGFIINRAGEGGVVDEVPDSPRLLESVKIAYIRGSIGVAENGAIWVDESAMGNRILPFICEQLVLVLRENELVADMHEAYRRVQINREGFGVFIAGPSKTADIEQSLVIGAHGPKGLTVVLLPAL</sequence>
<dbReference type="Gene3D" id="3.40.50.10420">
    <property type="entry name" value="NagB/RpiA/CoA transferase-like"/>
    <property type="match status" value="1"/>
</dbReference>
<dbReference type="Pfam" id="PF02589">
    <property type="entry name" value="LUD_dom"/>
    <property type="match status" value="1"/>
</dbReference>
<dbReference type="PANTHER" id="PTHR43682">
    <property type="entry name" value="LACTATE UTILIZATION PROTEIN C"/>
    <property type="match status" value="1"/>
</dbReference>
<dbReference type="EMBL" id="MBUA01000023">
    <property type="protein sequence ID" value="MBC6491791.1"/>
    <property type="molecule type" value="Genomic_DNA"/>
</dbReference>
<dbReference type="InterPro" id="IPR037171">
    <property type="entry name" value="NagB/RpiA_transferase-like"/>
</dbReference>
<evidence type="ECO:0000313" key="2">
    <source>
        <dbReference type="EMBL" id="MBC6491791.1"/>
    </source>
</evidence>
<accession>A0ABR7M9V2</accession>
<organism evidence="2 3">
    <name type="scientific">Flavihumibacter stibioxidans</name>
    <dbReference type="NCBI Taxonomy" id="1834163"/>
    <lineage>
        <taxon>Bacteria</taxon>
        <taxon>Pseudomonadati</taxon>
        <taxon>Bacteroidota</taxon>
        <taxon>Chitinophagia</taxon>
        <taxon>Chitinophagales</taxon>
        <taxon>Chitinophagaceae</taxon>
        <taxon>Flavihumibacter</taxon>
    </lineage>
</organism>
<dbReference type="InterPro" id="IPR024185">
    <property type="entry name" value="FTHF_cligase-like_sf"/>
</dbReference>
<dbReference type="PANTHER" id="PTHR43682:SF1">
    <property type="entry name" value="LACTATE UTILIZATION PROTEIN C"/>
    <property type="match status" value="1"/>
</dbReference>
<dbReference type="Proteomes" id="UP000765802">
    <property type="component" value="Unassembled WGS sequence"/>
</dbReference>